<keyword evidence="1" id="KW-0472">Membrane</keyword>
<dbReference type="Proteomes" id="UP001519503">
    <property type="component" value="Unassembled WGS sequence"/>
</dbReference>
<feature type="transmembrane region" description="Helical" evidence="1">
    <location>
        <begin position="89"/>
        <end position="111"/>
    </location>
</feature>
<organism evidence="2 3">
    <name type="scientific">Fructobacillus parabroussonetiae</name>
    <dbReference type="NCBI Taxonomy" id="2713174"/>
    <lineage>
        <taxon>Bacteria</taxon>
        <taxon>Bacillati</taxon>
        <taxon>Bacillota</taxon>
        <taxon>Bacilli</taxon>
        <taxon>Lactobacillales</taxon>
        <taxon>Lactobacillaceae</taxon>
        <taxon>Fructobacillus</taxon>
    </lineage>
</organism>
<evidence type="ECO:0000313" key="2">
    <source>
        <dbReference type="EMBL" id="MBS9337614.1"/>
    </source>
</evidence>
<feature type="transmembrane region" description="Helical" evidence="1">
    <location>
        <begin position="6"/>
        <end position="24"/>
    </location>
</feature>
<proteinExistence type="predicted"/>
<evidence type="ECO:0008006" key="4">
    <source>
        <dbReference type="Google" id="ProtNLM"/>
    </source>
</evidence>
<dbReference type="EMBL" id="JAAMFL010000006">
    <property type="protein sequence ID" value="MBS9337614.1"/>
    <property type="molecule type" value="Genomic_DNA"/>
</dbReference>
<comment type="caution">
    <text evidence="2">The sequence shown here is derived from an EMBL/GenBank/DDBJ whole genome shotgun (WGS) entry which is preliminary data.</text>
</comment>
<gene>
    <name evidence="2" type="ORF">G6R30_03960</name>
</gene>
<evidence type="ECO:0000256" key="1">
    <source>
        <dbReference type="SAM" id="Phobius"/>
    </source>
</evidence>
<sequence length="115" mass="13398">MVWYFWAGLWLAVLLLVMIWRFLYRMLPKLSFIDLAALPSWLAFYLIEGAAFYRSDLLLILALLLLLASLLAFLLMGKNDVDILRFTHLFWRFSGLLAILLVLITILAALFNQFL</sequence>
<name>A0ABS5QWN3_9LACO</name>
<reference evidence="2 3" key="1">
    <citation type="submission" date="2020-02" db="EMBL/GenBank/DDBJ databases">
        <title>Fructobacillus sp. isolated from paper mulberry of Taiwan.</title>
        <authorList>
            <person name="Lin S.-T."/>
        </authorList>
    </citation>
    <scope>NUCLEOTIDE SEQUENCE [LARGE SCALE GENOMIC DNA]</scope>
    <source>
        <strain evidence="2 3">S1-1</strain>
    </source>
</reference>
<evidence type="ECO:0000313" key="3">
    <source>
        <dbReference type="Proteomes" id="UP001519503"/>
    </source>
</evidence>
<keyword evidence="1" id="KW-1133">Transmembrane helix</keyword>
<accession>A0ABS5QWN3</accession>
<feature type="transmembrane region" description="Helical" evidence="1">
    <location>
        <begin position="31"/>
        <end position="51"/>
    </location>
</feature>
<keyword evidence="1" id="KW-0812">Transmembrane</keyword>
<feature type="transmembrane region" description="Helical" evidence="1">
    <location>
        <begin position="57"/>
        <end position="77"/>
    </location>
</feature>
<dbReference type="RefSeq" id="WP_213821684.1">
    <property type="nucleotide sequence ID" value="NZ_JAAMFL010000006.1"/>
</dbReference>
<protein>
    <recommendedName>
        <fullName evidence="4">Integral membrane protein</fullName>
    </recommendedName>
</protein>
<keyword evidence="3" id="KW-1185">Reference proteome</keyword>